<evidence type="ECO:0000313" key="2">
    <source>
        <dbReference type="Proteomes" id="UP000247409"/>
    </source>
</evidence>
<gene>
    <name evidence="1" type="ORF">BWQ96_09443</name>
</gene>
<comment type="caution">
    <text evidence="1">The sequence shown here is derived from an EMBL/GenBank/DDBJ whole genome shotgun (WGS) entry which is preliminary data.</text>
</comment>
<sequence>MQVMGLRCIGDMSRGVEGHDGRKREAVIESGGHSLFTVRRPTSVKEGDHRRVLRAQGLVERERLNAFAQS</sequence>
<keyword evidence="2" id="KW-1185">Reference proteome</keyword>
<dbReference type="Proteomes" id="UP000247409">
    <property type="component" value="Unassembled WGS sequence"/>
</dbReference>
<reference evidence="1 2" key="1">
    <citation type="journal article" date="2018" name="Mol. Biol. Evol.">
        <title>Analysis of the draft genome of the red seaweed Gracilariopsis chorda provides insights into genome size evolution in Rhodophyta.</title>
        <authorList>
            <person name="Lee J."/>
            <person name="Yang E.C."/>
            <person name="Graf L."/>
            <person name="Yang J.H."/>
            <person name="Qiu H."/>
            <person name="Zel Zion U."/>
            <person name="Chan C.X."/>
            <person name="Stephens T.G."/>
            <person name="Weber A.P.M."/>
            <person name="Boo G.H."/>
            <person name="Boo S.M."/>
            <person name="Kim K.M."/>
            <person name="Shin Y."/>
            <person name="Jung M."/>
            <person name="Lee S.J."/>
            <person name="Yim H.S."/>
            <person name="Lee J.H."/>
            <person name="Bhattacharya D."/>
            <person name="Yoon H.S."/>
        </authorList>
    </citation>
    <scope>NUCLEOTIDE SEQUENCE [LARGE SCALE GENOMIC DNA]</scope>
    <source>
        <strain evidence="1 2">SKKU-2015</strain>
        <tissue evidence="1">Whole body</tissue>
    </source>
</reference>
<accession>A0A2V3IFP2</accession>
<name>A0A2V3IFP2_9FLOR</name>
<evidence type="ECO:0000313" key="1">
    <source>
        <dbReference type="EMBL" id="PXF40853.1"/>
    </source>
</evidence>
<organism evidence="1 2">
    <name type="scientific">Gracilariopsis chorda</name>
    <dbReference type="NCBI Taxonomy" id="448386"/>
    <lineage>
        <taxon>Eukaryota</taxon>
        <taxon>Rhodophyta</taxon>
        <taxon>Florideophyceae</taxon>
        <taxon>Rhodymeniophycidae</taxon>
        <taxon>Gracilariales</taxon>
        <taxon>Gracilariaceae</taxon>
        <taxon>Gracilariopsis</taxon>
    </lineage>
</organism>
<proteinExistence type="predicted"/>
<dbReference type="AlphaFoldDB" id="A0A2V3IFP2"/>
<dbReference type="EMBL" id="NBIV01000257">
    <property type="protein sequence ID" value="PXF40853.1"/>
    <property type="molecule type" value="Genomic_DNA"/>
</dbReference>
<protein>
    <submittedName>
        <fullName evidence="1">Uncharacterized protein</fullName>
    </submittedName>
</protein>